<accession>W7A912</accession>
<sequence>MEINYLVSNKELNKYKQKIDDSKALIVQTTKCIEEEYQNINVIKKANEYIKVCENTTELIKSFRNKHNELNEILNKNIETIKDTASIEKSYTKNFLNTLTNKAKELDKIFIDTSLYDYEHASNTQNHNINDTKNINKNHQYSSSDRKGSSKTSNTRNAVRYAEAIAFGLVACYAIAKLKKNDYKDETDLGGVECFYDDAEKAFFERKDDVIEISMDDDLIKNQLVIKVNIIMNLRL</sequence>
<gene>
    <name evidence="2" type="ORF">YYG_05043</name>
</gene>
<dbReference type="AlphaFoldDB" id="W7A912"/>
<evidence type="ECO:0000313" key="3">
    <source>
        <dbReference type="Proteomes" id="UP000030659"/>
    </source>
</evidence>
<reference evidence="2 3" key="1">
    <citation type="submission" date="2013-02" db="EMBL/GenBank/DDBJ databases">
        <title>The Genome Sequence of Plasmodium vinckei petteri CR.</title>
        <authorList>
            <consortium name="The Broad Institute Genome Sequencing Platform"/>
            <consortium name="The Broad Institute Genome Sequencing Center for Infectious Disease"/>
            <person name="Neafsey D."/>
            <person name="Cheeseman I."/>
            <person name="Volkman S."/>
            <person name="Adams J."/>
            <person name="Walker B."/>
            <person name="Young S.K."/>
            <person name="Zeng Q."/>
            <person name="Gargeya S."/>
            <person name="Fitzgerald M."/>
            <person name="Haas B."/>
            <person name="Abouelleil A."/>
            <person name="Alvarado L."/>
            <person name="Arachchi H.M."/>
            <person name="Berlin A.M."/>
            <person name="Chapman S.B."/>
            <person name="Dewar J."/>
            <person name="Goldberg J."/>
            <person name="Griggs A."/>
            <person name="Gujja S."/>
            <person name="Hansen M."/>
            <person name="Howarth C."/>
            <person name="Imamovic A."/>
            <person name="Larimer J."/>
            <person name="McCowan C."/>
            <person name="Murphy C."/>
            <person name="Neiman D."/>
            <person name="Pearson M."/>
            <person name="Priest M."/>
            <person name="Roberts A."/>
            <person name="Saif S."/>
            <person name="Shea T."/>
            <person name="Sisk P."/>
            <person name="Sykes S."/>
            <person name="Wortman J."/>
            <person name="Nusbaum C."/>
            <person name="Birren B."/>
        </authorList>
    </citation>
    <scope>NUCLEOTIDE SEQUENCE [LARGE SCALE GENOMIC DNA]</scope>
    <source>
        <strain evidence="2 3">CR</strain>
    </source>
</reference>
<protein>
    <recommendedName>
        <fullName evidence="4">Reticulocyte binding protein</fullName>
    </recommendedName>
</protein>
<organism evidence="2 3">
    <name type="scientific">Plasmodium vinckei petteri</name>
    <dbReference type="NCBI Taxonomy" id="138298"/>
    <lineage>
        <taxon>Eukaryota</taxon>
        <taxon>Sar</taxon>
        <taxon>Alveolata</taxon>
        <taxon>Apicomplexa</taxon>
        <taxon>Aconoidasida</taxon>
        <taxon>Haemosporida</taxon>
        <taxon>Plasmodiidae</taxon>
        <taxon>Plasmodium</taxon>
        <taxon>Plasmodium (Vinckeia)</taxon>
    </lineage>
</organism>
<dbReference type="Proteomes" id="UP000030659">
    <property type="component" value="Unassembled WGS sequence"/>
</dbReference>
<feature type="compositionally biased region" description="Polar residues" evidence="1">
    <location>
        <begin position="126"/>
        <end position="141"/>
    </location>
</feature>
<evidence type="ECO:0008006" key="4">
    <source>
        <dbReference type="Google" id="ProtNLM"/>
    </source>
</evidence>
<evidence type="ECO:0000256" key="1">
    <source>
        <dbReference type="SAM" id="MobiDB-lite"/>
    </source>
</evidence>
<evidence type="ECO:0000313" key="2">
    <source>
        <dbReference type="EMBL" id="EUD69707.1"/>
    </source>
</evidence>
<name>W7A912_PLAVN</name>
<feature type="region of interest" description="Disordered" evidence="1">
    <location>
        <begin position="126"/>
        <end position="154"/>
    </location>
</feature>
<dbReference type="EMBL" id="KI965411">
    <property type="protein sequence ID" value="EUD69707.1"/>
    <property type="molecule type" value="Genomic_DNA"/>
</dbReference>
<proteinExistence type="predicted"/>